<gene>
    <name evidence="2" type="ORF">LNINA_LOCUS12191</name>
</gene>
<dbReference type="Proteomes" id="UP001497472">
    <property type="component" value="Unassembled WGS sequence"/>
</dbReference>
<dbReference type="PANTHER" id="PTHR37984:SF5">
    <property type="entry name" value="PROTEIN NYNRIN-LIKE"/>
    <property type="match status" value="1"/>
</dbReference>
<dbReference type="InterPro" id="IPR012337">
    <property type="entry name" value="RNaseH-like_sf"/>
</dbReference>
<evidence type="ECO:0000313" key="2">
    <source>
        <dbReference type="EMBL" id="CAK1553177.1"/>
    </source>
</evidence>
<keyword evidence="3" id="KW-1185">Reference proteome</keyword>
<dbReference type="PROSITE" id="PS50994">
    <property type="entry name" value="INTEGRASE"/>
    <property type="match status" value="1"/>
</dbReference>
<feature type="domain" description="Integrase catalytic" evidence="1">
    <location>
        <begin position="1"/>
        <end position="90"/>
    </location>
</feature>
<evidence type="ECO:0000313" key="3">
    <source>
        <dbReference type="Proteomes" id="UP001497472"/>
    </source>
</evidence>
<reference evidence="2 3" key="1">
    <citation type="submission" date="2023-11" db="EMBL/GenBank/DDBJ databases">
        <authorList>
            <person name="Okamura Y."/>
        </authorList>
    </citation>
    <scope>NUCLEOTIDE SEQUENCE [LARGE SCALE GENOMIC DNA]</scope>
</reference>
<dbReference type="AlphaFoldDB" id="A0AAV1JUI6"/>
<dbReference type="GO" id="GO:0003676">
    <property type="term" value="F:nucleic acid binding"/>
    <property type="evidence" value="ECO:0007669"/>
    <property type="project" value="InterPro"/>
</dbReference>
<dbReference type="InterPro" id="IPR036397">
    <property type="entry name" value="RNaseH_sf"/>
</dbReference>
<accession>A0AAV1JUI6</accession>
<organism evidence="2 3">
    <name type="scientific">Leptosia nina</name>
    <dbReference type="NCBI Taxonomy" id="320188"/>
    <lineage>
        <taxon>Eukaryota</taxon>
        <taxon>Metazoa</taxon>
        <taxon>Ecdysozoa</taxon>
        <taxon>Arthropoda</taxon>
        <taxon>Hexapoda</taxon>
        <taxon>Insecta</taxon>
        <taxon>Pterygota</taxon>
        <taxon>Neoptera</taxon>
        <taxon>Endopterygota</taxon>
        <taxon>Lepidoptera</taxon>
        <taxon>Glossata</taxon>
        <taxon>Ditrysia</taxon>
        <taxon>Papilionoidea</taxon>
        <taxon>Pieridae</taxon>
        <taxon>Pierinae</taxon>
        <taxon>Leptosia</taxon>
    </lineage>
</organism>
<sequence length="201" mass="23301">MIVSDNGPQFTSTAFKEYCEKQGMLHIRSSPYHPQTNGLAERLVRSFKNRMSSNSNEDLSIRLNEFLFNYRNTPHTTTGKAPAEIMFGRRLNCLLSNIRPNPRQQLSYQRIRETIEQHRSEPNFNLNILPNQTSIQDKKKLGNQLSLKIENINIHILYLQQMERSEGTPTTFDPAGGRRTQHQYQCLSIFNQELAAFQTTL</sequence>
<dbReference type="GO" id="GO:0015074">
    <property type="term" value="P:DNA integration"/>
    <property type="evidence" value="ECO:0007669"/>
    <property type="project" value="InterPro"/>
</dbReference>
<protein>
    <recommendedName>
        <fullName evidence="1">Integrase catalytic domain-containing protein</fullName>
    </recommendedName>
</protein>
<evidence type="ECO:0000259" key="1">
    <source>
        <dbReference type="PROSITE" id="PS50994"/>
    </source>
</evidence>
<comment type="caution">
    <text evidence="2">The sequence shown here is derived from an EMBL/GenBank/DDBJ whole genome shotgun (WGS) entry which is preliminary data.</text>
</comment>
<dbReference type="SUPFAM" id="SSF53098">
    <property type="entry name" value="Ribonuclease H-like"/>
    <property type="match status" value="1"/>
</dbReference>
<proteinExistence type="predicted"/>
<dbReference type="Gene3D" id="3.30.420.10">
    <property type="entry name" value="Ribonuclease H-like superfamily/Ribonuclease H"/>
    <property type="match status" value="1"/>
</dbReference>
<dbReference type="InterPro" id="IPR001584">
    <property type="entry name" value="Integrase_cat-core"/>
</dbReference>
<dbReference type="EMBL" id="CAVLEF010000215">
    <property type="protein sequence ID" value="CAK1553177.1"/>
    <property type="molecule type" value="Genomic_DNA"/>
</dbReference>
<dbReference type="InterPro" id="IPR050951">
    <property type="entry name" value="Retrovirus_Pol_polyprotein"/>
</dbReference>
<dbReference type="PANTHER" id="PTHR37984">
    <property type="entry name" value="PROTEIN CBG26694"/>
    <property type="match status" value="1"/>
</dbReference>
<name>A0AAV1JUI6_9NEOP</name>